<sequence>MVYHSIIEVILLLLWRSCTVKKASRLTVILIIMLSLLLTGCSRSQVDDDVDVSEETELT</sequence>
<evidence type="ECO:0000313" key="2">
    <source>
        <dbReference type="Proteomes" id="UP000324781"/>
    </source>
</evidence>
<gene>
    <name evidence="1" type="ORF">SAMN05444373_100691</name>
</gene>
<dbReference type="AlphaFoldDB" id="A0A1M6D4Z3"/>
<dbReference type="EMBL" id="FQZP01000006">
    <property type="protein sequence ID" value="SHI68300.1"/>
    <property type="molecule type" value="Genomic_DNA"/>
</dbReference>
<evidence type="ECO:0000313" key="1">
    <source>
        <dbReference type="EMBL" id="SHI68300.1"/>
    </source>
</evidence>
<organism evidence="1 2">
    <name type="scientific">Thermoclostridium caenicola</name>
    <dbReference type="NCBI Taxonomy" id="659425"/>
    <lineage>
        <taxon>Bacteria</taxon>
        <taxon>Bacillati</taxon>
        <taxon>Bacillota</taxon>
        <taxon>Clostridia</taxon>
        <taxon>Eubacteriales</taxon>
        <taxon>Oscillospiraceae</taxon>
        <taxon>Thermoclostridium</taxon>
    </lineage>
</organism>
<protein>
    <submittedName>
        <fullName evidence="1">Uncharacterized protein</fullName>
    </submittedName>
</protein>
<dbReference type="Proteomes" id="UP000324781">
    <property type="component" value="Unassembled WGS sequence"/>
</dbReference>
<keyword evidence="2" id="KW-1185">Reference proteome</keyword>
<accession>A0A1M6D4Z3</accession>
<proteinExistence type="predicted"/>
<reference evidence="1 2" key="1">
    <citation type="submission" date="2016-11" db="EMBL/GenBank/DDBJ databases">
        <authorList>
            <person name="Varghese N."/>
            <person name="Submissions S."/>
        </authorList>
    </citation>
    <scope>NUCLEOTIDE SEQUENCE [LARGE SCALE GENOMIC DNA]</scope>
    <source>
        <strain evidence="1 2">DSM 19027</strain>
    </source>
</reference>
<name>A0A1M6D4Z3_9FIRM</name>